<evidence type="ECO:0000313" key="2">
    <source>
        <dbReference type="EMBL" id="MCP9270768.1"/>
    </source>
</evidence>
<accession>A0ABT1LV37</accession>
<dbReference type="InterPro" id="IPR036013">
    <property type="entry name" value="Band_7/SPFH_dom_sf"/>
</dbReference>
<comment type="caution">
    <text evidence="2">The sequence shown here is derived from an EMBL/GenBank/DDBJ whole genome shotgun (WGS) entry which is preliminary data.</text>
</comment>
<name>A0ABT1LV37_9MYCO</name>
<keyword evidence="3" id="KW-1185">Reference proteome</keyword>
<dbReference type="Proteomes" id="UP001651690">
    <property type="component" value="Unassembled WGS sequence"/>
</dbReference>
<feature type="domain" description="Band 7" evidence="1">
    <location>
        <begin position="26"/>
        <end position="198"/>
    </location>
</feature>
<protein>
    <submittedName>
        <fullName evidence="2">SPFH domain-containing protein</fullName>
    </submittedName>
</protein>
<organism evidence="2 3">
    <name type="scientific">Mycolicibacterium arenosum</name>
    <dbReference type="NCBI Taxonomy" id="2952157"/>
    <lineage>
        <taxon>Bacteria</taxon>
        <taxon>Bacillati</taxon>
        <taxon>Actinomycetota</taxon>
        <taxon>Actinomycetes</taxon>
        <taxon>Mycobacteriales</taxon>
        <taxon>Mycobacteriaceae</taxon>
        <taxon>Mycolicibacterium</taxon>
    </lineage>
</organism>
<dbReference type="Pfam" id="PF01145">
    <property type="entry name" value="Band_7"/>
    <property type="match status" value="1"/>
</dbReference>
<dbReference type="RefSeq" id="WP_255057736.1">
    <property type="nucleotide sequence ID" value="NZ_JANDBD010000001.1"/>
</dbReference>
<sequence length="332" mass="36448">MAVITRYPLLRHLRAAPTAHIRALRRGRVVQDGAGLAFWFRPLTASMSEIPLDDRELPLLFHARTADFQDVTVQASVTYRIVDPTLAAQRIDFAIDTETGRWRASPLEQVAGLLTETAQQHGLDLLARTALTAALVDDISAVRDRMTAGLISDDRLADTGIAVIGVRVVAIRPEPDVERALQTPTREQVQQDADKATFERRALAVERERAIGENELQTKIELARREEELVARNGANERLRTQESWAADAIATEAKARREVQLAEAKAEATRLIGTAEGDADAARLAAYRDLSEATMLGLAVKELAANLPNIENLVLTPDLLAPVLRRLGAGR</sequence>
<proteinExistence type="predicted"/>
<reference evidence="2 3" key="1">
    <citation type="submission" date="2022-06" db="EMBL/GenBank/DDBJ databases">
        <title>Mycolicibacterium sp. CAU 1645 isolated from seawater.</title>
        <authorList>
            <person name="Kim W."/>
        </authorList>
    </citation>
    <scope>NUCLEOTIDE SEQUENCE [LARGE SCALE GENOMIC DNA]</scope>
    <source>
        <strain evidence="2 3">CAU 1645</strain>
    </source>
</reference>
<dbReference type="Gene3D" id="3.30.479.30">
    <property type="entry name" value="Band 7 domain"/>
    <property type="match status" value="1"/>
</dbReference>
<dbReference type="EMBL" id="JANDBD010000001">
    <property type="protein sequence ID" value="MCP9270768.1"/>
    <property type="molecule type" value="Genomic_DNA"/>
</dbReference>
<evidence type="ECO:0000259" key="1">
    <source>
        <dbReference type="Pfam" id="PF01145"/>
    </source>
</evidence>
<dbReference type="SUPFAM" id="SSF117892">
    <property type="entry name" value="Band 7/SPFH domain"/>
    <property type="match status" value="1"/>
</dbReference>
<evidence type="ECO:0000313" key="3">
    <source>
        <dbReference type="Proteomes" id="UP001651690"/>
    </source>
</evidence>
<gene>
    <name evidence="2" type="ORF">NM203_01060</name>
</gene>
<dbReference type="InterPro" id="IPR001107">
    <property type="entry name" value="Band_7"/>
</dbReference>